<dbReference type="PROSITE" id="PS50086">
    <property type="entry name" value="TBC_RABGAP"/>
    <property type="match status" value="1"/>
</dbReference>
<evidence type="ECO:0000256" key="3">
    <source>
        <dbReference type="SAM" id="MobiDB-lite"/>
    </source>
</evidence>
<dbReference type="SUPFAM" id="SSF47923">
    <property type="entry name" value="Ypt/Rab-GAP domain of gyp1p"/>
    <property type="match status" value="2"/>
</dbReference>
<evidence type="ECO:0000313" key="6">
    <source>
        <dbReference type="Proteomes" id="UP000001996"/>
    </source>
</evidence>
<dbReference type="InterPro" id="IPR050302">
    <property type="entry name" value="Rab_GAP_TBC_domain"/>
</dbReference>
<dbReference type="GeneID" id="5231916"/>
<dbReference type="eggNOG" id="KOG2058">
    <property type="taxonomic scope" value="Eukaryota"/>
</dbReference>
<dbReference type="GO" id="GO:0030427">
    <property type="term" value="C:site of polarized growth"/>
    <property type="evidence" value="ECO:0007669"/>
    <property type="project" value="UniProtKB-ARBA"/>
</dbReference>
<dbReference type="HOGENOM" id="CLU_005350_12_2_1"/>
<comment type="similarity">
    <text evidence="1">Belongs to the OCA5 family.</text>
</comment>
<evidence type="ECO:0000313" key="5">
    <source>
        <dbReference type="EMBL" id="EDK45592.1"/>
    </source>
</evidence>
<name>A5E2D4_LODEL</name>
<feature type="region of interest" description="Disordered" evidence="3">
    <location>
        <begin position="1"/>
        <end position="20"/>
    </location>
</feature>
<evidence type="ECO:0000256" key="2">
    <source>
        <dbReference type="ARBA" id="ARBA00019144"/>
    </source>
</evidence>
<dbReference type="AlphaFoldDB" id="A5E2D4"/>
<evidence type="ECO:0000256" key="1">
    <source>
        <dbReference type="ARBA" id="ARBA00005521"/>
    </source>
</evidence>
<dbReference type="PANTHER" id="PTHR47219">
    <property type="entry name" value="RAB GTPASE-ACTIVATING PROTEIN 1-LIKE"/>
    <property type="match status" value="1"/>
</dbReference>
<dbReference type="GO" id="GO:0031267">
    <property type="term" value="F:small GTPase binding"/>
    <property type="evidence" value="ECO:0007669"/>
    <property type="project" value="TreeGrafter"/>
</dbReference>
<dbReference type="GO" id="GO:0005096">
    <property type="term" value="F:GTPase activator activity"/>
    <property type="evidence" value="ECO:0007669"/>
    <property type="project" value="TreeGrafter"/>
</dbReference>
<feature type="compositionally biased region" description="Polar residues" evidence="3">
    <location>
        <begin position="106"/>
        <end position="115"/>
    </location>
</feature>
<dbReference type="EMBL" id="CH981528">
    <property type="protein sequence ID" value="EDK45592.1"/>
    <property type="molecule type" value="Genomic_DNA"/>
</dbReference>
<protein>
    <recommendedName>
        <fullName evidence="2">Oxidant-induced cell-cycle arrest protein 5</fullName>
    </recommendedName>
</protein>
<gene>
    <name evidence="5" type="ORF">LELG_03771</name>
</gene>
<feature type="domain" description="Rab-GAP TBC" evidence="4">
    <location>
        <begin position="249"/>
        <end position="470"/>
    </location>
</feature>
<dbReference type="FunFam" id="1.10.8.270:FF:000016">
    <property type="entry name" value="TBC1 domain family member 2A"/>
    <property type="match status" value="1"/>
</dbReference>
<feature type="compositionally biased region" description="Acidic residues" evidence="3">
    <location>
        <begin position="62"/>
        <end position="76"/>
    </location>
</feature>
<dbReference type="PANTHER" id="PTHR47219:SF20">
    <property type="entry name" value="TBC1 DOMAIN FAMILY MEMBER 2B"/>
    <property type="match status" value="1"/>
</dbReference>
<feature type="compositionally biased region" description="Polar residues" evidence="3">
    <location>
        <begin position="7"/>
        <end position="18"/>
    </location>
</feature>
<dbReference type="OMA" id="YFARGQE"/>
<dbReference type="KEGG" id="lel:PVL30_004596"/>
<dbReference type="FunCoup" id="A5E2D4">
    <property type="interactions" value="227"/>
</dbReference>
<dbReference type="STRING" id="379508.A5E2D4"/>
<dbReference type="VEuPathDB" id="FungiDB:LELG_03771"/>
<evidence type="ECO:0000259" key="4">
    <source>
        <dbReference type="PROSITE" id="PS50086"/>
    </source>
</evidence>
<sequence>MPRQFTKETTPTNLGDTNIENRHLDPLANLHRRDNSNYSGNFSFLDIYCAESPNKTTNENLQIDEQDPLFVGEEEKEEGKGKGEGEGEGQGEEIRVGSNLVKSLDDSGTLSNQKENYIDDDNMDLNNSSKNYGRFSQNYNLLGSTFYVKPTSNYLDIKILRSKFDRYGFKKSSSQSSTTIEEYNTWFKEYLEDASRKKKKWELFLASNGLGVSTKNSRDLASPESSFSENIPTRFPPRSEKVKKLIRRGIPPEWRGNAWFFYAGGHEKLNKHPGLYDRIVNETKNVKNKDTEVIERDLFRTFPDNLHFNSTLSEDLSRPQSEDLKSKKETHMIQCLRRVLVAFAQYQPQIGYCQSLNFLAGLLLLFMSEERSFWMLVILTERIIPKVHAANLEGVHTDQGVLMLCIKEYMPDLWKILGTNFEGETLREDQILIRLPPVTLVTSSWFMSLFVGNLPIETTLRVWDILWYEGSKTIFRISLTICKLCVESPDFQSHKVQNGGESDQIELFQLMQSYPKQLLDPNLVIDHCFKKIGGYGFGSLSQDEIDKCRRFVSKQREKMHLNDRRRDLTDISLQERQDLINSSHSSLSEDGIHDVYGFHRPIMSGMVWNRSISNKVKKRFVSKKKQN</sequence>
<dbReference type="SMART" id="SM00164">
    <property type="entry name" value="TBC"/>
    <property type="match status" value="1"/>
</dbReference>
<organism evidence="5 6">
    <name type="scientific">Lodderomyces elongisporus (strain ATCC 11503 / CBS 2605 / JCM 1781 / NBRC 1676 / NRRL YB-4239)</name>
    <name type="common">Yeast</name>
    <name type="synonym">Saccharomyces elongisporus</name>
    <dbReference type="NCBI Taxonomy" id="379508"/>
    <lineage>
        <taxon>Eukaryota</taxon>
        <taxon>Fungi</taxon>
        <taxon>Dikarya</taxon>
        <taxon>Ascomycota</taxon>
        <taxon>Saccharomycotina</taxon>
        <taxon>Pichiomycetes</taxon>
        <taxon>Debaryomycetaceae</taxon>
        <taxon>Candida/Lodderomyces clade</taxon>
        <taxon>Lodderomyces</taxon>
    </lineage>
</organism>
<keyword evidence="6" id="KW-1185">Reference proteome</keyword>
<dbReference type="Gene3D" id="1.10.8.270">
    <property type="entry name" value="putative rabgap domain of human tbc1 domain family member 14 like domains"/>
    <property type="match status" value="1"/>
</dbReference>
<dbReference type="InParanoid" id="A5E2D4"/>
<dbReference type="Proteomes" id="UP000001996">
    <property type="component" value="Unassembled WGS sequence"/>
</dbReference>
<accession>A5E2D4</accession>
<dbReference type="InterPro" id="IPR000195">
    <property type="entry name" value="Rab-GAP-TBC_dom"/>
</dbReference>
<dbReference type="InterPro" id="IPR035969">
    <property type="entry name" value="Rab-GAP_TBC_sf"/>
</dbReference>
<dbReference type="Gene3D" id="1.10.472.80">
    <property type="entry name" value="Ypt/Rab-GAP domain of gyp1p, domain 3"/>
    <property type="match status" value="1"/>
</dbReference>
<proteinExistence type="inferred from homology"/>
<dbReference type="Pfam" id="PF00566">
    <property type="entry name" value="RabGAP-TBC"/>
    <property type="match status" value="1"/>
</dbReference>
<reference evidence="5 6" key="1">
    <citation type="journal article" date="2009" name="Nature">
        <title>Evolution of pathogenicity and sexual reproduction in eight Candida genomes.</title>
        <authorList>
            <person name="Butler G."/>
            <person name="Rasmussen M.D."/>
            <person name="Lin M.F."/>
            <person name="Santos M.A."/>
            <person name="Sakthikumar S."/>
            <person name="Munro C.A."/>
            <person name="Rheinbay E."/>
            <person name="Grabherr M."/>
            <person name="Forche A."/>
            <person name="Reedy J.L."/>
            <person name="Agrafioti I."/>
            <person name="Arnaud M.B."/>
            <person name="Bates S."/>
            <person name="Brown A.J."/>
            <person name="Brunke S."/>
            <person name="Costanzo M.C."/>
            <person name="Fitzpatrick D.A."/>
            <person name="de Groot P.W."/>
            <person name="Harris D."/>
            <person name="Hoyer L.L."/>
            <person name="Hube B."/>
            <person name="Klis F.M."/>
            <person name="Kodira C."/>
            <person name="Lennard N."/>
            <person name="Logue M.E."/>
            <person name="Martin R."/>
            <person name="Neiman A.M."/>
            <person name="Nikolaou E."/>
            <person name="Quail M.A."/>
            <person name="Quinn J."/>
            <person name="Santos M.C."/>
            <person name="Schmitzberger F.F."/>
            <person name="Sherlock G."/>
            <person name="Shah P."/>
            <person name="Silverstein K.A."/>
            <person name="Skrzypek M.S."/>
            <person name="Soll D."/>
            <person name="Staggs R."/>
            <person name="Stansfield I."/>
            <person name="Stumpf M.P."/>
            <person name="Sudbery P.E."/>
            <person name="Srikantha T."/>
            <person name="Zeng Q."/>
            <person name="Berman J."/>
            <person name="Berriman M."/>
            <person name="Heitman J."/>
            <person name="Gow N.A."/>
            <person name="Lorenz M.C."/>
            <person name="Birren B.W."/>
            <person name="Kellis M."/>
            <person name="Cuomo C.A."/>
        </authorList>
    </citation>
    <scope>NUCLEOTIDE SEQUENCE [LARGE SCALE GENOMIC DNA]</scope>
    <source>
        <strain evidence="6">ATCC 11503 / BCRC 21390 / CBS 2605 / JCM 1781 / NBRC 1676 / NRRL YB-4239</strain>
    </source>
</reference>
<feature type="region of interest" description="Disordered" evidence="3">
    <location>
        <begin position="58"/>
        <end position="94"/>
    </location>
</feature>
<feature type="region of interest" description="Disordered" evidence="3">
    <location>
        <begin position="103"/>
        <end position="122"/>
    </location>
</feature>
<dbReference type="OrthoDB" id="294251at2759"/>